<dbReference type="EMBL" id="CP099427">
    <property type="protein sequence ID" value="USW57928.1"/>
    <property type="molecule type" value="Genomic_DNA"/>
</dbReference>
<name>A0A9Q9B5M6_9PEZI</name>
<protein>
    <submittedName>
        <fullName evidence="6">Flavin monooxygenase, FAD/NAD(P)-binding domain superfamily</fullName>
    </submittedName>
</protein>
<dbReference type="InterPro" id="IPR036188">
    <property type="entry name" value="FAD/NAD-bd_sf"/>
</dbReference>
<dbReference type="PANTHER" id="PTHR23023">
    <property type="entry name" value="DIMETHYLANILINE MONOOXYGENASE"/>
    <property type="match status" value="1"/>
</dbReference>
<dbReference type="PIRSF" id="PIRSF000332">
    <property type="entry name" value="FMO"/>
    <property type="match status" value="1"/>
</dbReference>
<dbReference type="InterPro" id="IPR000960">
    <property type="entry name" value="Flavin_mOase"/>
</dbReference>
<keyword evidence="7" id="KW-1185">Reference proteome</keyword>
<keyword evidence="2" id="KW-0285">Flavoprotein</keyword>
<evidence type="ECO:0000256" key="1">
    <source>
        <dbReference type="ARBA" id="ARBA00009183"/>
    </source>
</evidence>
<proteinExistence type="inferred from homology"/>
<keyword evidence="5" id="KW-0560">Oxidoreductase</keyword>
<dbReference type="GO" id="GO:0004499">
    <property type="term" value="F:N,N-dimethylaniline monooxygenase activity"/>
    <property type="evidence" value="ECO:0007669"/>
    <property type="project" value="InterPro"/>
</dbReference>
<accession>A0A9Q9B5M6</accession>
<dbReference type="InterPro" id="IPR020946">
    <property type="entry name" value="Flavin_mOase-like"/>
</dbReference>
<keyword evidence="4" id="KW-0521">NADP</keyword>
<dbReference type="InterPro" id="IPR050346">
    <property type="entry name" value="FMO-like"/>
</dbReference>
<keyword evidence="6" id="KW-0503">Monooxygenase</keyword>
<evidence type="ECO:0000256" key="5">
    <source>
        <dbReference type="ARBA" id="ARBA00023002"/>
    </source>
</evidence>
<dbReference type="Pfam" id="PF00743">
    <property type="entry name" value="FMO-like"/>
    <property type="match status" value="2"/>
</dbReference>
<dbReference type="PRINTS" id="PR00419">
    <property type="entry name" value="ADXRDTASE"/>
</dbReference>
<evidence type="ECO:0000256" key="4">
    <source>
        <dbReference type="ARBA" id="ARBA00022857"/>
    </source>
</evidence>
<dbReference type="GO" id="GO:0050660">
    <property type="term" value="F:flavin adenine dinucleotide binding"/>
    <property type="evidence" value="ECO:0007669"/>
    <property type="project" value="InterPro"/>
</dbReference>
<dbReference type="AlphaFoldDB" id="A0A9Q9B5M6"/>
<dbReference type="Gene3D" id="3.50.50.60">
    <property type="entry name" value="FAD/NAD(P)-binding domain"/>
    <property type="match status" value="1"/>
</dbReference>
<keyword evidence="3" id="KW-0274">FAD</keyword>
<evidence type="ECO:0000256" key="2">
    <source>
        <dbReference type="ARBA" id="ARBA00022630"/>
    </source>
</evidence>
<evidence type="ECO:0000313" key="6">
    <source>
        <dbReference type="EMBL" id="USW57928.1"/>
    </source>
</evidence>
<dbReference type="Proteomes" id="UP001056384">
    <property type="component" value="Chromosome 10"/>
</dbReference>
<sequence length="575" mass="65249">MAPRVAVIGAGPLGLIALKTFLEDRFEAVLFERRESIGGLWKYSEDDFISVADNTEFNSSKFRSALSDFPMPDDMNDFPTAKQLYKYFHDYTTCKNLWPHIRLGHEVTRMTYISSDFICEEERGRSNSSIATSSASSKDADTVEDPASACGKVWQVSIVKGGVTMEDHFEKVAIATGPWTRPRKLECRGIEQFQGRLVHSINFHRPADYKGNVLVVGMSASAQDVVSALQGHAHTVYLSHRSPVAMIPRYTPTGSIFDRGPTLHQTVSLAYLFSWMPQSFQKKADQRIRCLTQTAYPNIPQSWGLDPTPSLAIAPPLVAAQLWPHLDSGFCQLVPGVARIDGRQVHLTTGETLQDISAIINCTGYDQDVPIEIDPPEAHPYYGEGFKPKYFQNVIPIHEDEGIRNSLALLGHGTIHHPGFVRFEIQAMAVSQIWKGNSHLPSFNSLRRWQKMRCAWRDDVVRTYGSKSTFYTLLLPYTDHILWLDDTAGCGIRKHFGLIERWMNFSAWKFWWQDRAFYKQCLHGVMSPALFRLFDTGKRKTWDQAKHQVQVDNEKVEQAAQLRRKMMDEGKVPAM</sequence>
<organism evidence="6 7">
    <name type="scientific">Septoria linicola</name>
    <dbReference type="NCBI Taxonomy" id="215465"/>
    <lineage>
        <taxon>Eukaryota</taxon>
        <taxon>Fungi</taxon>
        <taxon>Dikarya</taxon>
        <taxon>Ascomycota</taxon>
        <taxon>Pezizomycotina</taxon>
        <taxon>Dothideomycetes</taxon>
        <taxon>Dothideomycetidae</taxon>
        <taxon>Mycosphaerellales</taxon>
        <taxon>Mycosphaerellaceae</taxon>
        <taxon>Septoria</taxon>
    </lineage>
</organism>
<reference evidence="6" key="1">
    <citation type="submission" date="2022-06" db="EMBL/GenBank/DDBJ databases">
        <title>Complete genome sequences of two strains of the flax pathogen Septoria linicola.</title>
        <authorList>
            <person name="Lapalu N."/>
            <person name="Simon A."/>
            <person name="Demenou B."/>
            <person name="Paumier D."/>
            <person name="Guillot M.-P."/>
            <person name="Gout L."/>
            <person name="Valade R."/>
        </authorList>
    </citation>
    <scope>NUCLEOTIDE SEQUENCE</scope>
    <source>
        <strain evidence="6">SE15195</strain>
    </source>
</reference>
<dbReference type="SUPFAM" id="SSF51905">
    <property type="entry name" value="FAD/NAD(P)-binding domain"/>
    <property type="match status" value="1"/>
</dbReference>
<evidence type="ECO:0000313" key="7">
    <source>
        <dbReference type="Proteomes" id="UP001056384"/>
    </source>
</evidence>
<evidence type="ECO:0000256" key="3">
    <source>
        <dbReference type="ARBA" id="ARBA00022827"/>
    </source>
</evidence>
<comment type="similarity">
    <text evidence="1">Belongs to the FMO family.</text>
</comment>
<dbReference type="GO" id="GO:0050661">
    <property type="term" value="F:NADP binding"/>
    <property type="evidence" value="ECO:0007669"/>
    <property type="project" value="InterPro"/>
</dbReference>
<gene>
    <name evidence="6" type="ORF">Slin15195_G112470</name>
</gene>